<organism evidence="3 4">
    <name type="scientific">Yinghuangia soli</name>
    <dbReference type="NCBI Taxonomy" id="2908204"/>
    <lineage>
        <taxon>Bacteria</taxon>
        <taxon>Bacillati</taxon>
        <taxon>Actinomycetota</taxon>
        <taxon>Actinomycetes</taxon>
        <taxon>Kitasatosporales</taxon>
        <taxon>Streptomycetaceae</taxon>
        <taxon>Yinghuangia</taxon>
    </lineage>
</organism>
<evidence type="ECO:0000313" key="4">
    <source>
        <dbReference type="Proteomes" id="UP001165378"/>
    </source>
</evidence>
<feature type="region of interest" description="Disordered" evidence="1">
    <location>
        <begin position="1"/>
        <end position="22"/>
    </location>
</feature>
<dbReference type="EMBL" id="JAKFHA010000058">
    <property type="protein sequence ID" value="MCF2533740.1"/>
    <property type="molecule type" value="Genomic_DNA"/>
</dbReference>
<proteinExistence type="predicted"/>
<keyword evidence="2" id="KW-0812">Transmembrane</keyword>
<name>A0AA41Q8V8_9ACTN</name>
<evidence type="ECO:0000256" key="2">
    <source>
        <dbReference type="SAM" id="Phobius"/>
    </source>
</evidence>
<feature type="transmembrane region" description="Helical" evidence="2">
    <location>
        <begin position="40"/>
        <end position="63"/>
    </location>
</feature>
<reference evidence="3" key="1">
    <citation type="submission" date="2022-01" db="EMBL/GenBank/DDBJ databases">
        <title>Genome-Based Taxonomic Classification of the Phylum Actinobacteria.</title>
        <authorList>
            <person name="Gao Y."/>
        </authorList>
    </citation>
    <scope>NUCLEOTIDE SEQUENCE</scope>
    <source>
        <strain evidence="3">KLBMP 8922</strain>
    </source>
</reference>
<sequence length="504" mass="52944">MAEEPHLTGTAGGGATAADGSGGTVIGDGRAATGPRVPRALLALVAGVLACALAMAVLLGAVLDGGRGTAGAVVDAVGRTGAAADTGTDRKPEPAPSSTRLPDLARDEIAKLAAAQTDALARKDLAAFLAPYAADRPELIAERTRLFGNLLKIPFTVAEYRLQSATPDAAQSAGNRRTSSVTVVFSHQVTGVDTAPIGETYHWTVTRAEPGAPLQITKADGGSDTGRGNSTYPAPWDSDELVVVQKPHVLLLAARRHQAKAATWAARAETAATRNLAAWKSPEKTPQRFLVYLTPDRASFEKVRGGDSVTTNAIGVCLSLPADPSVRTADTPDFAGSRIYVDSTSDDITDGAADDAVAIFRHEMGHAMVAPFQRRSSAAGAAPPLWVAEGFAGYLEWSDRSLDRWYVPPARELVRSGKFDGKLPTDAQIYAADAKTSASGYYFAMLAIRYIADKYGAAKAYEFVLAVYRAPQPEAVDAALKAVTGLDRTAFESKWAQYVKSKAG</sequence>
<feature type="region of interest" description="Disordered" evidence="1">
    <location>
        <begin position="82"/>
        <end position="101"/>
    </location>
</feature>
<keyword evidence="2" id="KW-0472">Membrane</keyword>
<accession>A0AA41Q8V8</accession>
<keyword evidence="4" id="KW-1185">Reference proteome</keyword>
<keyword evidence="2" id="KW-1133">Transmembrane helix</keyword>
<comment type="caution">
    <text evidence="3">The sequence shown here is derived from an EMBL/GenBank/DDBJ whole genome shotgun (WGS) entry which is preliminary data.</text>
</comment>
<evidence type="ECO:0000313" key="3">
    <source>
        <dbReference type="EMBL" id="MCF2533740.1"/>
    </source>
</evidence>
<evidence type="ECO:0000256" key="1">
    <source>
        <dbReference type="SAM" id="MobiDB-lite"/>
    </source>
</evidence>
<feature type="compositionally biased region" description="Gly residues" evidence="1">
    <location>
        <begin position="10"/>
        <end position="22"/>
    </location>
</feature>
<protein>
    <recommendedName>
        <fullName evidence="5">Peptidase MA-like domain-containing protein</fullName>
    </recommendedName>
</protein>
<dbReference type="Proteomes" id="UP001165378">
    <property type="component" value="Unassembled WGS sequence"/>
</dbReference>
<dbReference type="RefSeq" id="WP_235058507.1">
    <property type="nucleotide sequence ID" value="NZ_JAKFHA010000058.1"/>
</dbReference>
<dbReference type="AlphaFoldDB" id="A0AA41Q8V8"/>
<gene>
    <name evidence="3" type="ORF">LZ495_41885</name>
</gene>
<evidence type="ECO:0008006" key="5">
    <source>
        <dbReference type="Google" id="ProtNLM"/>
    </source>
</evidence>